<organism evidence="2 3">
    <name type="scientific">Ophiocordyceps polyrhachis-furcata BCC 54312</name>
    <dbReference type="NCBI Taxonomy" id="1330021"/>
    <lineage>
        <taxon>Eukaryota</taxon>
        <taxon>Fungi</taxon>
        <taxon>Dikarya</taxon>
        <taxon>Ascomycota</taxon>
        <taxon>Pezizomycotina</taxon>
        <taxon>Sordariomycetes</taxon>
        <taxon>Hypocreomycetidae</taxon>
        <taxon>Hypocreales</taxon>
        <taxon>Ophiocordycipitaceae</taxon>
        <taxon>Ophiocordyceps</taxon>
    </lineage>
</organism>
<reference evidence="2 3" key="1">
    <citation type="journal article" date="2015" name="BMC Genomics">
        <title>Insights from the genome of Ophiocordyceps polyrhachis-furcata to pathogenicity and host specificity in insect fungi.</title>
        <authorList>
            <person name="Wichadakul D."/>
            <person name="Kobmoo N."/>
            <person name="Ingsriswang S."/>
            <person name="Tangphatsornruang S."/>
            <person name="Chantasingh D."/>
            <person name="Luangsa-ard J.J."/>
            <person name="Eurwilaichitr L."/>
        </authorList>
    </citation>
    <scope>NUCLEOTIDE SEQUENCE [LARGE SCALE GENOMIC DNA]</scope>
    <source>
        <strain evidence="2 3">BCC 54312</strain>
    </source>
</reference>
<accession>A0A367L5X9</accession>
<dbReference type="AlphaFoldDB" id="A0A367L5X9"/>
<feature type="signal peptide" evidence="1">
    <location>
        <begin position="1"/>
        <end position="17"/>
    </location>
</feature>
<dbReference type="EMBL" id="LKCN02000014">
    <property type="protein sequence ID" value="RCI09833.1"/>
    <property type="molecule type" value="Genomic_DNA"/>
</dbReference>
<comment type="caution">
    <text evidence="2">The sequence shown here is derived from an EMBL/GenBank/DDBJ whole genome shotgun (WGS) entry which is preliminary data.</text>
</comment>
<feature type="non-terminal residue" evidence="2">
    <location>
        <position position="139"/>
    </location>
</feature>
<sequence>MCLYLVFNILATSWIRAKVYDVSVASVSSPAPYPPIERASIRRSIIKLEYKISKASIRFPVHTMGERPAPLHQQRFFVQSIGHVEMYAKSLLLNLVLRMALITCQDGQRLFPSPFGKEATQAKKVQASPSSMLQNFSPS</sequence>
<feature type="chain" id="PRO_5016960110" evidence="1">
    <location>
        <begin position="18"/>
        <end position="139"/>
    </location>
</feature>
<keyword evidence="3" id="KW-1185">Reference proteome</keyword>
<gene>
    <name evidence="2" type="ORF">L249_3991</name>
</gene>
<protein>
    <submittedName>
        <fullName evidence="2">Uncharacterized protein</fullName>
    </submittedName>
</protein>
<evidence type="ECO:0000313" key="3">
    <source>
        <dbReference type="Proteomes" id="UP000253664"/>
    </source>
</evidence>
<dbReference type="Proteomes" id="UP000253664">
    <property type="component" value="Unassembled WGS sequence"/>
</dbReference>
<proteinExistence type="predicted"/>
<keyword evidence="1" id="KW-0732">Signal</keyword>
<name>A0A367L5X9_9HYPO</name>
<evidence type="ECO:0000313" key="2">
    <source>
        <dbReference type="EMBL" id="RCI09833.1"/>
    </source>
</evidence>
<evidence type="ECO:0000256" key="1">
    <source>
        <dbReference type="SAM" id="SignalP"/>
    </source>
</evidence>